<protein>
    <submittedName>
        <fullName evidence="1">Uncharacterized protein</fullName>
    </submittedName>
</protein>
<accession>A0A0V1IQ16</accession>
<comment type="caution">
    <text evidence="1">The sequence shown here is derived from an EMBL/GenBank/DDBJ whole genome shotgun (WGS) entry which is preliminary data.</text>
</comment>
<evidence type="ECO:0000313" key="2">
    <source>
        <dbReference type="Proteomes" id="UP000054721"/>
    </source>
</evidence>
<organism evidence="1 2">
    <name type="scientific">Trichinella nativa</name>
    <dbReference type="NCBI Taxonomy" id="6335"/>
    <lineage>
        <taxon>Eukaryota</taxon>
        <taxon>Metazoa</taxon>
        <taxon>Ecdysozoa</taxon>
        <taxon>Nematoda</taxon>
        <taxon>Enoplea</taxon>
        <taxon>Dorylaimia</taxon>
        <taxon>Trichinellida</taxon>
        <taxon>Trichinellidae</taxon>
        <taxon>Trichinella</taxon>
    </lineage>
</organism>
<evidence type="ECO:0000313" key="1">
    <source>
        <dbReference type="EMBL" id="KRZ24710.1"/>
    </source>
</evidence>
<sequence length="31" mass="3209">MILNLSLLSGVLEYPGLTVVGILSSDDAQCS</sequence>
<dbReference type="AlphaFoldDB" id="A0A0V1IQ16"/>
<proteinExistence type="predicted"/>
<gene>
    <name evidence="1" type="ORF">T02_5020</name>
</gene>
<name>A0A0V1IQ16_9BILA</name>
<dbReference type="Proteomes" id="UP000054721">
    <property type="component" value="Unassembled WGS sequence"/>
</dbReference>
<dbReference type="EMBL" id="JYDW01004175">
    <property type="protein sequence ID" value="KRZ24710.1"/>
    <property type="molecule type" value="Genomic_DNA"/>
</dbReference>
<reference evidence="1 2" key="1">
    <citation type="submission" date="2015-05" db="EMBL/GenBank/DDBJ databases">
        <title>Evolution of Trichinella species and genotypes.</title>
        <authorList>
            <person name="Korhonen P.K."/>
            <person name="Edoardo P."/>
            <person name="Giuseppe L.R."/>
            <person name="Gasser R.B."/>
        </authorList>
    </citation>
    <scope>NUCLEOTIDE SEQUENCE [LARGE SCALE GENOMIC DNA]</scope>
    <source>
        <strain evidence="1">ISS10</strain>
    </source>
</reference>
<feature type="non-terminal residue" evidence="1">
    <location>
        <position position="31"/>
    </location>
</feature>
<keyword evidence="2" id="KW-1185">Reference proteome</keyword>